<sequence length="621" mass="67197">MKHESRSIKHEKKRKECAPFASHLFTLVAHDSFAFTLIEVLVGAAVFLIVALAAYNAYIGLFKLIDLSQYKILAVNLANEQFEIARNMPYNDVGITGGIPSGKLAHTQTLVRGGVTFGVTTTVRNLDLPFDGTIGGSPNDLSPADNKLVDIMVSCDGCKNMKPISLTGQVAPKNLETASNNGALFVRVFDANGQPVQGASVNIVNVATSTSIIINDVTDATGMLQIIDVPPGNTAYRITVTKNGYSTDRTYPPGDIANPTPLKPDATVLLQQVTQVSFSIDKLGMINVVSIGPTCASIPDFNFALVSSKTIGTNIPKFSQNLMTNSSGTLDLTAMEWDTYTVVPTDTSYVVAGLNPLNPTTVNPDSAQQLQIIATPHMPQSILVTVKDGATQLPISGATVTLSKSGWTDTKTTGKGFINQTDWSGGDGQSEYIITNRYMYDSLGIDVTSSVGETILRSAFGIYMFYGALESSTFDTGSDSNFYTLTWSPTDQPVETGPDNVRFQVATATSTTPTDWEFLGPDGTTETYYTIPDSPMNEVHNGDRYLRYRMHLKTVTSTSTPRIADASFTFTSSCTPPGQVIFSNLSNVMYHIRVQKDGYTDFEYDVPADTDWQEVLVVLTQ</sequence>
<comment type="caution">
    <text evidence="2">The sequence shown here is derived from an EMBL/GenBank/DDBJ whole genome shotgun (WGS) entry which is preliminary data.</text>
</comment>
<organism evidence="2 3">
    <name type="scientific">Candidatus Taylorbacteria bacterium RIFCSPHIGHO2_12_FULL_45_16</name>
    <dbReference type="NCBI Taxonomy" id="1802315"/>
    <lineage>
        <taxon>Bacteria</taxon>
        <taxon>Candidatus Tayloriibacteriota</taxon>
    </lineage>
</organism>
<dbReference type="InterPro" id="IPR008969">
    <property type="entry name" value="CarboxyPept-like_regulatory"/>
</dbReference>
<reference evidence="2 3" key="1">
    <citation type="journal article" date="2016" name="Nat. Commun.">
        <title>Thousands of microbial genomes shed light on interconnected biogeochemical processes in an aquifer system.</title>
        <authorList>
            <person name="Anantharaman K."/>
            <person name="Brown C.T."/>
            <person name="Hug L.A."/>
            <person name="Sharon I."/>
            <person name="Castelle C.J."/>
            <person name="Probst A.J."/>
            <person name="Thomas B.C."/>
            <person name="Singh A."/>
            <person name="Wilkins M.J."/>
            <person name="Karaoz U."/>
            <person name="Brodie E.L."/>
            <person name="Williams K.H."/>
            <person name="Hubbard S.S."/>
            <person name="Banfield J.F."/>
        </authorList>
    </citation>
    <scope>NUCLEOTIDE SEQUENCE [LARGE SCALE GENOMIC DNA]</scope>
</reference>
<dbReference type="SUPFAM" id="SSF49464">
    <property type="entry name" value="Carboxypeptidase regulatory domain-like"/>
    <property type="match status" value="1"/>
</dbReference>
<dbReference type="Proteomes" id="UP000178089">
    <property type="component" value="Unassembled WGS sequence"/>
</dbReference>
<dbReference type="Pfam" id="PF13620">
    <property type="entry name" value="CarboxypepD_reg"/>
    <property type="match status" value="1"/>
</dbReference>
<evidence type="ECO:0000313" key="3">
    <source>
        <dbReference type="Proteomes" id="UP000178089"/>
    </source>
</evidence>
<dbReference type="STRING" id="1802315.A3F51_03670"/>
<dbReference type="InterPro" id="IPR012902">
    <property type="entry name" value="N_methyl_site"/>
</dbReference>
<keyword evidence="1" id="KW-0812">Transmembrane</keyword>
<dbReference type="AlphaFoldDB" id="A0A1G2N3B3"/>
<keyword evidence="1" id="KW-0472">Membrane</keyword>
<name>A0A1G2N3B3_9BACT</name>
<dbReference type="EMBL" id="MHRT01000001">
    <property type="protein sequence ID" value="OHA29792.1"/>
    <property type="molecule type" value="Genomic_DNA"/>
</dbReference>
<evidence type="ECO:0000256" key="1">
    <source>
        <dbReference type="SAM" id="Phobius"/>
    </source>
</evidence>
<accession>A0A1G2N3B3</accession>
<proteinExistence type="predicted"/>
<dbReference type="Gene3D" id="2.60.40.1120">
    <property type="entry name" value="Carboxypeptidase-like, regulatory domain"/>
    <property type="match status" value="1"/>
</dbReference>
<dbReference type="Pfam" id="PF07963">
    <property type="entry name" value="N_methyl"/>
    <property type="match status" value="1"/>
</dbReference>
<feature type="transmembrane region" description="Helical" evidence="1">
    <location>
        <begin position="44"/>
        <end position="65"/>
    </location>
</feature>
<protein>
    <submittedName>
        <fullName evidence="2">Uncharacterized protein</fullName>
    </submittedName>
</protein>
<evidence type="ECO:0000313" key="2">
    <source>
        <dbReference type="EMBL" id="OHA29792.1"/>
    </source>
</evidence>
<gene>
    <name evidence="2" type="ORF">A3F51_03670</name>
</gene>
<keyword evidence="1" id="KW-1133">Transmembrane helix</keyword>